<gene>
    <name evidence="1" type="ORF">J3491_11100</name>
</gene>
<dbReference type="EMBL" id="JAGBKN010000034">
    <property type="protein sequence ID" value="MBO1517874.1"/>
    <property type="molecule type" value="Genomic_DNA"/>
</dbReference>
<accession>A0AAW4IXE6</accession>
<dbReference type="InterPro" id="IPR009317">
    <property type="entry name" value="ChaB"/>
</dbReference>
<comment type="caution">
    <text evidence="1">The sequence shown here is derived from an EMBL/GenBank/DDBJ whole genome shotgun (WGS) entry which is preliminary data.</text>
</comment>
<protein>
    <submittedName>
        <fullName evidence="1">ChaB family protein</fullName>
    </submittedName>
</protein>
<dbReference type="InterPro" id="IPR037205">
    <property type="entry name" value="ChaB_sf"/>
</dbReference>
<organism evidence="1 2">
    <name type="scientific">Psychrobacter halodurans</name>
    <dbReference type="NCBI Taxonomy" id="2818439"/>
    <lineage>
        <taxon>Bacteria</taxon>
        <taxon>Pseudomonadati</taxon>
        <taxon>Pseudomonadota</taxon>
        <taxon>Gammaproteobacteria</taxon>
        <taxon>Moraxellales</taxon>
        <taxon>Moraxellaceae</taxon>
        <taxon>Psychrobacter</taxon>
    </lineage>
</organism>
<evidence type="ECO:0000313" key="2">
    <source>
        <dbReference type="Proteomes" id="UP000664161"/>
    </source>
</evidence>
<dbReference type="AlphaFoldDB" id="A0AAW4IXE6"/>
<dbReference type="SUPFAM" id="SSF140376">
    <property type="entry name" value="ChaB-like"/>
    <property type="match status" value="1"/>
</dbReference>
<reference evidence="1 2" key="1">
    <citation type="submission" date="2021-03" db="EMBL/GenBank/DDBJ databases">
        <authorList>
            <person name="Shang D.-D."/>
            <person name="Du Z.-J."/>
            <person name="Chen G.-J."/>
        </authorList>
    </citation>
    <scope>NUCLEOTIDE SEQUENCE [LARGE SCALE GENOMIC DNA]</scope>
    <source>
        <strain evidence="1 2">F2608</strain>
    </source>
</reference>
<sequence length="69" mass="7937">MPYNTLSELPVAVKDHLPKHGQEIFLAAFNSASEQYDDESRWFATAWAAVENVYEKNSDGKWVKKPDHK</sequence>
<evidence type="ECO:0000313" key="1">
    <source>
        <dbReference type="EMBL" id="MBO1517874.1"/>
    </source>
</evidence>
<dbReference type="RefSeq" id="WP_207970258.1">
    <property type="nucleotide sequence ID" value="NZ_JAGBKN010000034.1"/>
</dbReference>
<dbReference type="Gene3D" id="1.10.1740.70">
    <property type="entry name" value="ChaB"/>
    <property type="match status" value="1"/>
</dbReference>
<proteinExistence type="predicted"/>
<keyword evidence="2" id="KW-1185">Reference proteome</keyword>
<dbReference type="Proteomes" id="UP000664161">
    <property type="component" value="Unassembled WGS sequence"/>
</dbReference>
<name>A0AAW4IXE6_9GAMM</name>
<dbReference type="Pfam" id="PF06150">
    <property type="entry name" value="ChaB"/>
    <property type="match status" value="1"/>
</dbReference>